<dbReference type="PANTHER" id="PTHR24421">
    <property type="entry name" value="NITRATE/NITRITE SENSOR PROTEIN NARX-RELATED"/>
    <property type="match status" value="1"/>
</dbReference>
<comment type="caution">
    <text evidence="12">The sequence shown here is derived from an EMBL/GenBank/DDBJ whole genome shotgun (WGS) entry which is preliminary data.</text>
</comment>
<dbReference type="InterPro" id="IPR003660">
    <property type="entry name" value="HAMP_dom"/>
</dbReference>
<dbReference type="GO" id="GO:0016020">
    <property type="term" value="C:membrane"/>
    <property type="evidence" value="ECO:0007669"/>
    <property type="project" value="UniProtKB-SubCell"/>
</dbReference>
<keyword evidence="8" id="KW-0067">ATP-binding</keyword>
<feature type="transmembrane region" description="Helical" evidence="10">
    <location>
        <begin position="309"/>
        <end position="331"/>
    </location>
</feature>
<evidence type="ECO:0000256" key="1">
    <source>
        <dbReference type="ARBA" id="ARBA00000085"/>
    </source>
</evidence>
<keyword evidence="5" id="KW-0808">Transferase</keyword>
<keyword evidence="10" id="KW-1133">Transmembrane helix</keyword>
<evidence type="ECO:0000256" key="5">
    <source>
        <dbReference type="ARBA" id="ARBA00022679"/>
    </source>
</evidence>
<evidence type="ECO:0000256" key="10">
    <source>
        <dbReference type="SAM" id="Phobius"/>
    </source>
</evidence>
<keyword evidence="10" id="KW-0812">Transmembrane</keyword>
<dbReference type="PANTHER" id="PTHR24421:SF10">
    <property type="entry name" value="NITRATE_NITRITE SENSOR PROTEIN NARQ"/>
    <property type="match status" value="1"/>
</dbReference>
<proteinExistence type="predicted"/>
<name>A0A401JD38_9PROT</name>
<feature type="transmembrane region" description="Helical" evidence="10">
    <location>
        <begin position="20"/>
        <end position="38"/>
    </location>
</feature>
<organism evidence="12 13">
    <name type="scientific">Sulfuriferula multivorans</name>
    <dbReference type="NCBI Taxonomy" id="1559896"/>
    <lineage>
        <taxon>Bacteria</taxon>
        <taxon>Pseudomonadati</taxon>
        <taxon>Pseudomonadota</taxon>
        <taxon>Betaproteobacteria</taxon>
        <taxon>Nitrosomonadales</taxon>
        <taxon>Sulfuricellaceae</taxon>
        <taxon>Sulfuriferula</taxon>
    </lineage>
</organism>
<evidence type="ECO:0000256" key="2">
    <source>
        <dbReference type="ARBA" id="ARBA00004370"/>
    </source>
</evidence>
<dbReference type="Gene3D" id="1.20.5.1930">
    <property type="match status" value="1"/>
</dbReference>
<keyword evidence="13" id="KW-1185">Reference proteome</keyword>
<evidence type="ECO:0000256" key="4">
    <source>
        <dbReference type="ARBA" id="ARBA00022553"/>
    </source>
</evidence>
<dbReference type="CDD" id="cd12914">
    <property type="entry name" value="PDC1_DGC_like"/>
    <property type="match status" value="1"/>
</dbReference>
<dbReference type="PROSITE" id="PS50885">
    <property type="entry name" value="HAMP"/>
    <property type="match status" value="1"/>
</dbReference>
<comment type="subcellular location">
    <subcellularLocation>
        <location evidence="2">Membrane</location>
    </subcellularLocation>
</comment>
<dbReference type="GO" id="GO:0005524">
    <property type="term" value="F:ATP binding"/>
    <property type="evidence" value="ECO:0007669"/>
    <property type="project" value="UniProtKB-KW"/>
</dbReference>
<comment type="catalytic activity">
    <reaction evidence="1">
        <text>ATP + protein L-histidine = ADP + protein N-phospho-L-histidine.</text>
        <dbReference type="EC" id="2.7.13.3"/>
    </reaction>
</comment>
<dbReference type="InterPro" id="IPR050482">
    <property type="entry name" value="Sensor_HK_TwoCompSys"/>
</dbReference>
<reference evidence="12 13" key="1">
    <citation type="journal article" date="2019" name="Front. Microbiol.">
        <title>Genomes of Neutrophilic Sulfur-Oxidizing Chemolithoautotrophs Representing 9 Proteobacterial Species From 8 Genera.</title>
        <authorList>
            <person name="Watanabe T."/>
            <person name="Kojima H."/>
            <person name="Umezawa K."/>
            <person name="Hori C."/>
            <person name="Takasuka T.E."/>
            <person name="Kato Y."/>
            <person name="Fukui M."/>
        </authorList>
    </citation>
    <scope>NUCLEOTIDE SEQUENCE [LARGE SCALE GENOMIC DNA]</scope>
    <source>
        <strain evidence="12 13">TTN</strain>
    </source>
</reference>
<dbReference type="EMBL" id="BGOW01000013">
    <property type="protein sequence ID" value="GBL45588.1"/>
    <property type="molecule type" value="Genomic_DNA"/>
</dbReference>
<gene>
    <name evidence="12" type="ORF">SFMTTN_1398</name>
</gene>
<evidence type="ECO:0000259" key="11">
    <source>
        <dbReference type="PROSITE" id="PS50885"/>
    </source>
</evidence>
<dbReference type="GO" id="GO:0000155">
    <property type="term" value="F:phosphorelay sensor kinase activity"/>
    <property type="evidence" value="ECO:0007669"/>
    <property type="project" value="InterPro"/>
</dbReference>
<dbReference type="InterPro" id="IPR036890">
    <property type="entry name" value="HATPase_C_sf"/>
</dbReference>
<protein>
    <recommendedName>
        <fullName evidence="3">histidine kinase</fullName>
        <ecNumber evidence="3">2.7.13.3</ecNumber>
    </recommendedName>
</protein>
<keyword evidence="9" id="KW-0902">Two-component regulatory system</keyword>
<dbReference type="Pfam" id="PF00672">
    <property type="entry name" value="HAMP"/>
    <property type="match status" value="1"/>
</dbReference>
<sequence>MPRLLRYLDPRRSLASALGWLIIALSLVFALVAAWWLGGMARTSLMQQHSRQLVLSADQLGAGLDQALASRLQSVRATAAMLGTGLGTDTPRAQRAVLDELQSAYPEFTWIGLADAKGRVVAASDGLLEGSSVAERAGFAQGLKESWIGDVAVDKKRPPLPGGEAQRTVDMTTPVRDPRGRAVGVLGAQLSLRWARNYAQGLRETLHLHDAAQALVLDRKGVVLIGPDALQGKRWHSTPVNATNLIDAAQVVTGDGTHSPVPAFERLASGQVVLVTRTEPRVGSALHTLGWRVQLIEPADRAGQRADTLWLRILWGSLGLGGTAALFGVLITRRLTRRLTDLTRAVQNVGRGKAQHVEVPSGIDEVARVGAAFAEVLGALQLERGELRTLSSELEQRVATRTREVERLAKETRYAAMVRERLKIARDLHDTLAHSMMAMLTEIRLLKKLHVHDPAALPDELVHAEQAAHQGLKEARAAITQLRFNAVRDVGLGAALADAIKLFSERTGLVVDYSSEPRAASLADERAETLFRIVEEALRNVECHAMASLVRVSLRDAADRRLELSIEDDGVGFDSSASHPGHYGLVGLREQAQLIGAELSVQSAPHAGTTLRLALDMGPDIWS</sequence>
<dbReference type="GO" id="GO:0046983">
    <property type="term" value="F:protein dimerization activity"/>
    <property type="evidence" value="ECO:0007669"/>
    <property type="project" value="InterPro"/>
</dbReference>
<evidence type="ECO:0000256" key="8">
    <source>
        <dbReference type="ARBA" id="ARBA00022840"/>
    </source>
</evidence>
<dbReference type="Gene3D" id="3.30.450.20">
    <property type="entry name" value="PAS domain"/>
    <property type="match status" value="1"/>
</dbReference>
<dbReference type="InterPro" id="IPR011712">
    <property type="entry name" value="Sig_transdc_His_kin_sub3_dim/P"/>
</dbReference>
<dbReference type="Gene3D" id="6.10.340.10">
    <property type="match status" value="1"/>
</dbReference>
<keyword evidence="10" id="KW-0472">Membrane</keyword>
<evidence type="ECO:0000256" key="9">
    <source>
        <dbReference type="ARBA" id="ARBA00023012"/>
    </source>
</evidence>
<keyword evidence="7 12" id="KW-0418">Kinase</keyword>
<dbReference type="Gene3D" id="3.30.565.10">
    <property type="entry name" value="Histidine kinase-like ATPase, C-terminal domain"/>
    <property type="match status" value="1"/>
</dbReference>
<evidence type="ECO:0000256" key="7">
    <source>
        <dbReference type="ARBA" id="ARBA00022777"/>
    </source>
</evidence>
<keyword evidence="6" id="KW-0547">Nucleotide-binding</keyword>
<feature type="domain" description="HAMP" evidence="11">
    <location>
        <begin position="333"/>
        <end position="385"/>
    </location>
</feature>
<evidence type="ECO:0000313" key="12">
    <source>
        <dbReference type="EMBL" id="GBL45588.1"/>
    </source>
</evidence>
<evidence type="ECO:0000256" key="3">
    <source>
        <dbReference type="ARBA" id="ARBA00012438"/>
    </source>
</evidence>
<dbReference type="SMART" id="SM00387">
    <property type="entry name" value="HATPase_c"/>
    <property type="match status" value="1"/>
</dbReference>
<keyword evidence="4" id="KW-0597">Phosphoprotein</keyword>
<dbReference type="InterPro" id="IPR003594">
    <property type="entry name" value="HATPase_dom"/>
</dbReference>
<dbReference type="Pfam" id="PF02518">
    <property type="entry name" value="HATPase_c"/>
    <property type="match status" value="1"/>
</dbReference>
<dbReference type="SUPFAM" id="SSF55874">
    <property type="entry name" value="ATPase domain of HSP90 chaperone/DNA topoisomerase II/histidine kinase"/>
    <property type="match status" value="1"/>
</dbReference>
<dbReference type="AlphaFoldDB" id="A0A401JD38"/>
<dbReference type="CDD" id="cd16917">
    <property type="entry name" value="HATPase_UhpB-NarQ-NarX-like"/>
    <property type="match status" value="1"/>
</dbReference>
<dbReference type="Pfam" id="PF07730">
    <property type="entry name" value="HisKA_3"/>
    <property type="match status" value="1"/>
</dbReference>
<dbReference type="EC" id="2.7.13.3" evidence="3"/>
<accession>A0A401JD38</accession>
<evidence type="ECO:0000313" key="13">
    <source>
        <dbReference type="Proteomes" id="UP000286806"/>
    </source>
</evidence>
<evidence type="ECO:0000256" key="6">
    <source>
        <dbReference type="ARBA" id="ARBA00022741"/>
    </source>
</evidence>
<dbReference type="Proteomes" id="UP000286806">
    <property type="component" value="Unassembled WGS sequence"/>
</dbReference>